<accession>A0A9W6KS27</accession>
<evidence type="ECO:0000256" key="1">
    <source>
        <dbReference type="SAM" id="MobiDB-lite"/>
    </source>
</evidence>
<reference evidence="2" key="2">
    <citation type="submission" date="2023-01" db="EMBL/GenBank/DDBJ databases">
        <authorList>
            <person name="Sun Q."/>
            <person name="Evtushenko L."/>
        </authorList>
    </citation>
    <scope>NUCLEOTIDE SEQUENCE</scope>
    <source>
        <strain evidence="2">VKM Ac-1321</strain>
    </source>
</reference>
<evidence type="ECO:0000313" key="2">
    <source>
        <dbReference type="EMBL" id="GLL07082.1"/>
    </source>
</evidence>
<feature type="region of interest" description="Disordered" evidence="1">
    <location>
        <begin position="1"/>
        <end position="109"/>
    </location>
</feature>
<protein>
    <recommendedName>
        <fullName evidence="4">Transposase</fullName>
    </recommendedName>
</protein>
<name>A0A9W6KS27_9ACTN</name>
<keyword evidence="3" id="KW-1185">Reference proteome</keyword>
<gene>
    <name evidence="2" type="ORF">GCM10017581_088330</name>
</gene>
<comment type="caution">
    <text evidence="2">The sequence shown here is derived from an EMBL/GenBank/DDBJ whole genome shotgun (WGS) entry which is preliminary data.</text>
</comment>
<sequence>MAAAHRRDVAERYEPRKPVMSGCGGGPLTDPDGGQSLTTASRWRGWSVTRPEPENGGSTGAGQRAGPAVGAQIGEAIGRSRGGPSTRSGRRQPATASPAGPHPDQPARAWCAAQATGPADLRIRTGATPTTRHAARYGSGRPPRRQGQQRWAPADLESFGRAAYKRRNVVERCFNRFKQWRDLATLHAKRAAIYHASLLLIAAIMWLS</sequence>
<evidence type="ECO:0000313" key="3">
    <source>
        <dbReference type="Proteomes" id="UP001143480"/>
    </source>
</evidence>
<dbReference type="Proteomes" id="UP001143480">
    <property type="component" value="Unassembled WGS sequence"/>
</dbReference>
<reference evidence="2" key="1">
    <citation type="journal article" date="2014" name="Int. J. Syst. Evol. Microbiol.">
        <title>Complete genome sequence of Corynebacterium casei LMG S-19264T (=DSM 44701T), isolated from a smear-ripened cheese.</title>
        <authorList>
            <consortium name="US DOE Joint Genome Institute (JGI-PGF)"/>
            <person name="Walter F."/>
            <person name="Albersmeier A."/>
            <person name="Kalinowski J."/>
            <person name="Ruckert C."/>
        </authorList>
    </citation>
    <scope>NUCLEOTIDE SEQUENCE</scope>
    <source>
        <strain evidence="2">VKM Ac-1321</strain>
    </source>
</reference>
<proteinExistence type="predicted"/>
<dbReference type="AlphaFoldDB" id="A0A9W6KS27"/>
<feature type="compositionally biased region" description="Basic and acidic residues" evidence="1">
    <location>
        <begin position="1"/>
        <end position="17"/>
    </location>
</feature>
<evidence type="ECO:0008006" key="4">
    <source>
        <dbReference type="Google" id="ProtNLM"/>
    </source>
</evidence>
<organism evidence="2 3">
    <name type="scientific">Dactylosporangium matsuzakiense</name>
    <dbReference type="NCBI Taxonomy" id="53360"/>
    <lineage>
        <taxon>Bacteria</taxon>
        <taxon>Bacillati</taxon>
        <taxon>Actinomycetota</taxon>
        <taxon>Actinomycetes</taxon>
        <taxon>Micromonosporales</taxon>
        <taxon>Micromonosporaceae</taxon>
        <taxon>Dactylosporangium</taxon>
    </lineage>
</organism>
<dbReference type="EMBL" id="BSFP01000084">
    <property type="protein sequence ID" value="GLL07082.1"/>
    <property type="molecule type" value="Genomic_DNA"/>
</dbReference>